<dbReference type="NCBIfam" id="NF042913">
    <property type="entry name" value="CyRepA1"/>
    <property type="match status" value="1"/>
</dbReference>
<dbReference type="Proteomes" id="UP001442494">
    <property type="component" value="Unassembled WGS sequence"/>
</dbReference>
<keyword evidence="1" id="KW-0067">ATP-binding</keyword>
<dbReference type="EMBL" id="JAMPKK010000114">
    <property type="protein sequence ID" value="MEP0868110.1"/>
    <property type="molecule type" value="Genomic_DNA"/>
</dbReference>
<dbReference type="InterPro" id="IPR049996">
    <property type="entry name" value="Slr7037-like"/>
</dbReference>
<dbReference type="RefSeq" id="WP_190420671.1">
    <property type="nucleotide sequence ID" value="NZ_JAMPKK010000114.1"/>
</dbReference>
<evidence type="ECO:0000313" key="1">
    <source>
        <dbReference type="EMBL" id="MEP0868110.1"/>
    </source>
</evidence>
<comment type="caution">
    <text evidence="1">The sequence shown here is derived from an EMBL/GenBank/DDBJ whole genome shotgun (WGS) entry which is preliminary data.</text>
</comment>
<evidence type="ECO:0000313" key="2">
    <source>
        <dbReference type="Proteomes" id="UP001442494"/>
    </source>
</evidence>
<accession>A0ABV0JXB9</accession>
<keyword evidence="2" id="KW-1185">Reference proteome</keyword>
<keyword evidence="1" id="KW-0547">Nucleotide-binding</keyword>
<name>A0ABV0JXB9_9CYAN</name>
<dbReference type="GO" id="GO:0005524">
    <property type="term" value="F:ATP binding"/>
    <property type="evidence" value="ECO:0007669"/>
    <property type="project" value="UniProtKB-KW"/>
</dbReference>
<sequence>MTKFAPTKRTSPCSICGDTSGDCRQINTLVLCHNYIDNDAGVAGWKRIKSTKDAIWGVYAPDDGTNGKSWQDVAEEYNRRRQHEREKELSKLNESLPIDERSAENRKLLLHLSLAHDHYQNLRDRGLDDAQIKAGLFRTAVPNQPLQNISPRLAGVGWGGNQLFVSARGILIPAWDTQGRILGMQIRLDGATKSKYRWLKSKFGSHLPSGELPLGCYRPVQGAKRNSIGLCEGLLKPWIAAQRLDQIFLGAAGGCFASSPKQLKANLDQLSAELRTKTIDLYPDGGAILNKSVLRQYNRTIELVTEWGYKVRIAWWGQIQKGQPDVDELTNFDAIAYLTPQEFSELAEKEQFWQKVSDAQKKLNTLTYPTNILLDCEYLPIDTLVQQLPSQGVIALKARKGGGKSTLIERLIAQYKVQNRPVVSITPRIALGREQAFKWDIAWIDEVGVSGNYTLTNQMREHEEALALCWDSLWKILPKNLSRAVIIIDESELGFSHVATSSTCREKRSFVLDTFSKKIQEVLGSEGLVILSDADLTDISVNYVKKLVPDAPIFTVVNVHKGKPWDVEFYTGKYGDVEDLIFQNLEDGIKTTVATDSQLEAEALERAALKLKPDAKIIRIDRKTTQEAWGRNFVKDANQSIETLQPDLLIYTPSMGVGVSITIEYFEEVFGLFFGSLEPSQCRQMLARVRRPVPRIVWAKDANHDTSGCKSFLPEVVKRQLMKFHSETSINILDLAKNIAGEGAEDGEILEALNQLWNPETKTWDNPHIDLYAKLKARRNFGLSQLAVQLMQELEEEGHTLCCFEGNPTPFGDAIAGAKDELKDEESIAKSEAKDISLEEAQAIMSNSNSTEEDRHKADKAFLKNELPGVDLTPQFIRKAVIEDRRRWLNSVKLYWMLGNEAKTQELDRREWRHKLKQFSQGIAFIADVRTYSAQVKTLKDVGLLSLIDPERDYTAADADVQEFLQRAYFMRHRLYTALNITVTSKTDAIDLINRLLKKVGLRLVCDRKSGDTRYYRLDREQLLDPDRISVLDALNRKYAEIQNQQAPELGHDTPICLNKKAVMSNLDLEQEVERDETGAADESWVGKALRVMQGLYEGQTVRVTKQLDDCLEVCEGWLVSLREIERGYYAIA</sequence>
<proteinExistence type="predicted"/>
<organism evidence="1 2">
    <name type="scientific">Funiculus sociatus GB2-A5</name>
    <dbReference type="NCBI Taxonomy" id="2933946"/>
    <lineage>
        <taxon>Bacteria</taxon>
        <taxon>Bacillati</taxon>
        <taxon>Cyanobacteriota</taxon>
        <taxon>Cyanophyceae</taxon>
        <taxon>Coleofasciculales</taxon>
        <taxon>Coleofasciculaceae</taxon>
        <taxon>Funiculus</taxon>
    </lineage>
</organism>
<reference evidence="1 2" key="1">
    <citation type="submission" date="2022-04" db="EMBL/GenBank/DDBJ databases">
        <title>Positive selection, recombination, and allopatry shape intraspecific diversity of widespread and dominant cyanobacteria.</title>
        <authorList>
            <person name="Wei J."/>
            <person name="Shu W."/>
            <person name="Hu C."/>
        </authorList>
    </citation>
    <scope>NUCLEOTIDE SEQUENCE [LARGE SCALE GENOMIC DNA]</scope>
    <source>
        <strain evidence="1 2">GB2-A5</strain>
    </source>
</reference>
<gene>
    <name evidence="1" type="ORF">NDI37_27110</name>
</gene>
<protein>
    <submittedName>
        <fullName evidence="1">ATP-binding protein</fullName>
    </submittedName>
</protein>